<evidence type="ECO:0000256" key="1">
    <source>
        <dbReference type="ARBA" id="ARBA00022515"/>
    </source>
</evidence>
<dbReference type="GO" id="GO:1990077">
    <property type="term" value="C:primosome complex"/>
    <property type="evidence" value="ECO:0007669"/>
    <property type="project" value="UniProtKB-UniRule"/>
</dbReference>
<dbReference type="OrthoDB" id="9180733at2"/>
<keyword evidence="6" id="KW-1185">Reference proteome</keyword>
<comment type="caution">
    <text evidence="5">The sequence shown here is derived from an EMBL/GenBank/DDBJ whole genome shotgun (WGS) entry which is preliminary data.</text>
</comment>
<dbReference type="InterPro" id="IPR000424">
    <property type="entry name" value="Primosome_PriB/ssb"/>
</dbReference>
<dbReference type="EMBL" id="QYYH01000061">
    <property type="protein sequence ID" value="RJY14691.1"/>
    <property type="molecule type" value="Genomic_DNA"/>
</dbReference>
<dbReference type="GO" id="GO:0003697">
    <property type="term" value="F:single-stranded DNA binding"/>
    <property type="evidence" value="ECO:0007669"/>
    <property type="project" value="UniProtKB-UniRule"/>
</dbReference>
<comment type="similarity">
    <text evidence="4">Belongs to the PriB family.</text>
</comment>
<keyword evidence="1 4" id="KW-0639">Primosome</keyword>
<dbReference type="InterPro" id="IPR023646">
    <property type="entry name" value="Prisomal_replication_PriB"/>
</dbReference>
<proteinExistence type="inferred from homology"/>
<sequence>MNVNQLTLSGIIKRVSNLQSPAGIPHWKIMLEHQSQRYEADLLRNVYVQIQVVLSGERFTSIAKNLKVGTEIHVEGFIALQTGRNGVNRTVIHADNVELKT</sequence>
<dbReference type="Pfam" id="PF22657">
    <property type="entry name" value="SSB_1"/>
    <property type="match status" value="1"/>
</dbReference>
<comment type="subunit">
    <text evidence="4">Homodimer. Interacts with PriA and DnaT. Component of the replication restart primosome. Primosome assembly occurs via a 'hand-off' mechanism. PriA binds to replication forks, subsequently PriB then DnaT bind; DnaT then displaces ssDNA to generate the helicase loading substrate.</text>
</comment>
<dbReference type="PIRSF" id="PIRSF003135">
    <property type="entry name" value="Primosomal_n"/>
    <property type="match status" value="1"/>
</dbReference>
<dbReference type="SUPFAM" id="SSF50249">
    <property type="entry name" value="Nucleic acid-binding proteins"/>
    <property type="match status" value="1"/>
</dbReference>
<dbReference type="AlphaFoldDB" id="A0A3A6TTQ8"/>
<evidence type="ECO:0000313" key="5">
    <source>
        <dbReference type="EMBL" id="RJY14691.1"/>
    </source>
</evidence>
<keyword evidence="3 4" id="KW-0238">DNA-binding</keyword>
<dbReference type="PROSITE" id="PS50935">
    <property type="entry name" value="SSB"/>
    <property type="match status" value="1"/>
</dbReference>
<reference evidence="5 6" key="1">
    <citation type="submission" date="2018-09" db="EMBL/GenBank/DDBJ databases">
        <title>Phylogeny of the Shewanellaceae, and recommendation for two new genera, Pseudoshewanella and Parashewanella.</title>
        <authorList>
            <person name="Wang G."/>
        </authorList>
    </citation>
    <scope>NUCLEOTIDE SEQUENCE [LARGE SCALE GENOMIC DNA]</scope>
    <source>
        <strain evidence="5 6">KCTC 22492</strain>
    </source>
</reference>
<accession>A0A3A6TTQ8</accession>
<dbReference type="RefSeq" id="WP_121853650.1">
    <property type="nucleotide sequence ID" value="NZ_CP037952.1"/>
</dbReference>
<gene>
    <name evidence="4 5" type="primary">priB</name>
    <name evidence="5" type="ORF">D5R81_10810</name>
</gene>
<dbReference type="Gene3D" id="2.40.50.140">
    <property type="entry name" value="Nucleic acid-binding proteins"/>
    <property type="match status" value="1"/>
</dbReference>
<organism evidence="5 6">
    <name type="scientific">Parashewanella spongiae</name>
    <dbReference type="NCBI Taxonomy" id="342950"/>
    <lineage>
        <taxon>Bacteria</taxon>
        <taxon>Pseudomonadati</taxon>
        <taxon>Pseudomonadota</taxon>
        <taxon>Gammaproteobacteria</taxon>
        <taxon>Alteromonadales</taxon>
        <taxon>Shewanellaceae</taxon>
        <taxon>Parashewanella</taxon>
    </lineage>
</organism>
<comment type="function">
    <text evidence="4">Involved in the restart of stalled replication forks, which reloads the replicative helicase on sites other than the origin of replication; the PriA-PriB pathway is the major replication restart pathway. During primosome assembly it facilitates complex formation between PriA and DnaT on DNA; stabilizes PriA on DNA. Stimulates the DNA unwinding activity of PriA helicase.</text>
</comment>
<dbReference type="NCBIfam" id="TIGR04418">
    <property type="entry name" value="PriB_gamma"/>
    <property type="match status" value="1"/>
</dbReference>
<evidence type="ECO:0000313" key="6">
    <source>
        <dbReference type="Proteomes" id="UP000273022"/>
    </source>
</evidence>
<protein>
    <recommendedName>
        <fullName evidence="4">Replication restart protein PriB</fullName>
    </recommendedName>
</protein>
<dbReference type="GO" id="GO:0006269">
    <property type="term" value="P:DNA replication, synthesis of primer"/>
    <property type="evidence" value="ECO:0007669"/>
    <property type="project" value="UniProtKB-KW"/>
</dbReference>
<evidence type="ECO:0000256" key="2">
    <source>
        <dbReference type="ARBA" id="ARBA00022705"/>
    </source>
</evidence>
<name>A0A3A6TTQ8_9GAMM</name>
<keyword evidence="2 4" id="KW-0235">DNA replication</keyword>
<evidence type="ECO:0000256" key="3">
    <source>
        <dbReference type="ARBA" id="ARBA00023125"/>
    </source>
</evidence>
<dbReference type="Proteomes" id="UP000273022">
    <property type="component" value="Unassembled WGS sequence"/>
</dbReference>
<dbReference type="HAMAP" id="MF_00720">
    <property type="entry name" value="PriB"/>
    <property type="match status" value="1"/>
</dbReference>
<dbReference type="InterPro" id="IPR012340">
    <property type="entry name" value="NA-bd_OB-fold"/>
</dbReference>
<evidence type="ECO:0000256" key="4">
    <source>
        <dbReference type="HAMAP-Rule" id="MF_00720"/>
    </source>
</evidence>